<dbReference type="EMBL" id="JACHMO010000001">
    <property type="protein sequence ID" value="MBB5806869.1"/>
    <property type="molecule type" value="Genomic_DNA"/>
</dbReference>
<name>A0A7W9HR30_9PSEU</name>
<feature type="transmembrane region" description="Helical" evidence="1">
    <location>
        <begin position="235"/>
        <end position="252"/>
    </location>
</feature>
<feature type="transmembrane region" description="Helical" evidence="1">
    <location>
        <begin position="183"/>
        <end position="203"/>
    </location>
</feature>
<feature type="transmembrane region" description="Helical" evidence="1">
    <location>
        <begin position="325"/>
        <end position="347"/>
    </location>
</feature>
<sequence length="367" mass="40397">MTITTPDVRTPTSNTKYMHGLDLIRILAALAVIFTHYANWLRLNGHDFPVGRAVDGLVSGPLHLYRPITLFGVGVGTFLLISGMVVTHVAFKETPGQFMVRRAVRLLPAMWVAVALAWVLVSNGLLTANRPPDLDDLPLNMALLNLFVPATSSVLAITWTLVVQMFFYLYVAGTMPLLKRWPWLPPAMSVALVSVLLAVIPANGGPPAIGFRMVVTFLPLFFIGQLITLVRAGRIPAAAGVLCGVVQFLLFIRADLGSEVWPPEDEFPRQLLILVLVVLLATRLDTPLVRKPWIGAAAKRTYATYLLHIPLGFPVLELLTPTTGFWVALVVALAAVAVGSELLYRFVENPIAQWFRKRERQKVTTNP</sequence>
<keyword evidence="4" id="KW-1185">Reference proteome</keyword>
<feature type="transmembrane region" description="Helical" evidence="1">
    <location>
        <begin position="302"/>
        <end position="319"/>
    </location>
</feature>
<proteinExistence type="predicted"/>
<accession>A0A7W9HR30</accession>
<feature type="domain" description="Acyltransferase 3" evidence="2">
    <location>
        <begin position="19"/>
        <end position="340"/>
    </location>
</feature>
<dbReference type="Proteomes" id="UP000552097">
    <property type="component" value="Unassembled WGS sequence"/>
</dbReference>
<evidence type="ECO:0000256" key="1">
    <source>
        <dbReference type="SAM" id="Phobius"/>
    </source>
</evidence>
<organism evidence="3 4">
    <name type="scientific">Saccharothrix ecbatanensis</name>
    <dbReference type="NCBI Taxonomy" id="1105145"/>
    <lineage>
        <taxon>Bacteria</taxon>
        <taxon>Bacillati</taxon>
        <taxon>Actinomycetota</taxon>
        <taxon>Actinomycetes</taxon>
        <taxon>Pseudonocardiales</taxon>
        <taxon>Pseudonocardiaceae</taxon>
        <taxon>Saccharothrix</taxon>
    </lineage>
</organism>
<keyword evidence="1" id="KW-0472">Membrane</keyword>
<protein>
    <submittedName>
        <fullName evidence="3">Peptidoglycan/LPS O-acetylase OafA/YrhL</fullName>
    </submittedName>
</protein>
<dbReference type="GO" id="GO:0016020">
    <property type="term" value="C:membrane"/>
    <property type="evidence" value="ECO:0007669"/>
    <property type="project" value="TreeGrafter"/>
</dbReference>
<dbReference type="RefSeq" id="WP_184926743.1">
    <property type="nucleotide sequence ID" value="NZ_JACHMO010000001.1"/>
</dbReference>
<dbReference type="AlphaFoldDB" id="A0A7W9HR30"/>
<keyword evidence="1" id="KW-1133">Transmembrane helix</keyword>
<evidence type="ECO:0000313" key="4">
    <source>
        <dbReference type="Proteomes" id="UP000552097"/>
    </source>
</evidence>
<feature type="transmembrane region" description="Helical" evidence="1">
    <location>
        <begin position="68"/>
        <end position="91"/>
    </location>
</feature>
<reference evidence="3 4" key="1">
    <citation type="submission" date="2020-08" db="EMBL/GenBank/DDBJ databases">
        <title>Sequencing the genomes of 1000 actinobacteria strains.</title>
        <authorList>
            <person name="Klenk H.-P."/>
        </authorList>
    </citation>
    <scope>NUCLEOTIDE SEQUENCE [LARGE SCALE GENOMIC DNA]</scope>
    <source>
        <strain evidence="3 4">DSM 45486</strain>
    </source>
</reference>
<dbReference type="GO" id="GO:0016747">
    <property type="term" value="F:acyltransferase activity, transferring groups other than amino-acyl groups"/>
    <property type="evidence" value="ECO:0007669"/>
    <property type="project" value="InterPro"/>
</dbReference>
<gene>
    <name evidence="3" type="ORF">F4560_006637</name>
</gene>
<evidence type="ECO:0000313" key="3">
    <source>
        <dbReference type="EMBL" id="MBB5806869.1"/>
    </source>
</evidence>
<dbReference type="InterPro" id="IPR002656">
    <property type="entry name" value="Acyl_transf_3_dom"/>
</dbReference>
<feature type="transmembrane region" description="Helical" evidence="1">
    <location>
        <begin position="103"/>
        <end position="126"/>
    </location>
</feature>
<evidence type="ECO:0000259" key="2">
    <source>
        <dbReference type="Pfam" id="PF01757"/>
    </source>
</evidence>
<feature type="transmembrane region" description="Helical" evidence="1">
    <location>
        <begin position="209"/>
        <end position="228"/>
    </location>
</feature>
<feature type="transmembrane region" description="Helical" evidence="1">
    <location>
        <begin position="23"/>
        <end position="40"/>
    </location>
</feature>
<dbReference type="Pfam" id="PF01757">
    <property type="entry name" value="Acyl_transf_3"/>
    <property type="match status" value="1"/>
</dbReference>
<dbReference type="PANTHER" id="PTHR23028">
    <property type="entry name" value="ACETYLTRANSFERASE"/>
    <property type="match status" value="1"/>
</dbReference>
<feature type="transmembrane region" description="Helical" evidence="1">
    <location>
        <begin position="146"/>
        <end position="171"/>
    </location>
</feature>
<dbReference type="GO" id="GO:0009103">
    <property type="term" value="P:lipopolysaccharide biosynthetic process"/>
    <property type="evidence" value="ECO:0007669"/>
    <property type="project" value="TreeGrafter"/>
</dbReference>
<comment type="caution">
    <text evidence="3">The sequence shown here is derived from an EMBL/GenBank/DDBJ whole genome shotgun (WGS) entry which is preliminary data.</text>
</comment>
<keyword evidence="1" id="KW-0812">Transmembrane</keyword>
<feature type="transmembrane region" description="Helical" evidence="1">
    <location>
        <begin position="272"/>
        <end position="290"/>
    </location>
</feature>
<dbReference type="InterPro" id="IPR050879">
    <property type="entry name" value="Acyltransferase_3"/>
</dbReference>
<dbReference type="PANTHER" id="PTHR23028:SF53">
    <property type="entry name" value="ACYL_TRANSF_3 DOMAIN-CONTAINING PROTEIN"/>
    <property type="match status" value="1"/>
</dbReference>